<name>A0ABQ4YDT8_9ASTR</name>
<comment type="caution">
    <text evidence="1">The sequence shown here is derived from an EMBL/GenBank/DDBJ whole genome shotgun (WGS) entry which is preliminary data.</text>
</comment>
<accession>A0ABQ4YDT8</accession>
<gene>
    <name evidence="1" type="ORF">Tco_0725766</name>
</gene>
<protein>
    <submittedName>
        <fullName evidence="1">Transcription elongation factor SPT5-like protein 1</fullName>
    </submittedName>
</protein>
<evidence type="ECO:0000313" key="2">
    <source>
        <dbReference type="Proteomes" id="UP001151760"/>
    </source>
</evidence>
<proteinExistence type="predicted"/>
<evidence type="ECO:0000313" key="1">
    <source>
        <dbReference type="EMBL" id="GJS75885.1"/>
    </source>
</evidence>
<reference evidence="1" key="1">
    <citation type="journal article" date="2022" name="Int. J. Mol. Sci.">
        <title>Draft Genome of Tanacetum Coccineum: Genomic Comparison of Closely Related Tanacetum-Family Plants.</title>
        <authorList>
            <person name="Yamashiro T."/>
            <person name="Shiraishi A."/>
            <person name="Nakayama K."/>
            <person name="Satake H."/>
        </authorList>
    </citation>
    <scope>NUCLEOTIDE SEQUENCE</scope>
</reference>
<keyword evidence="2" id="KW-1185">Reference proteome</keyword>
<organism evidence="1 2">
    <name type="scientific">Tanacetum coccineum</name>
    <dbReference type="NCBI Taxonomy" id="301880"/>
    <lineage>
        <taxon>Eukaryota</taxon>
        <taxon>Viridiplantae</taxon>
        <taxon>Streptophyta</taxon>
        <taxon>Embryophyta</taxon>
        <taxon>Tracheophyta</taxon>
        <taxon>Spermatophyta</taxon>
        <taxon>Magnoliopsida</taxon>
        <taxon>eudicotyledons</taxon>
        <taxon>Gunneridae</taxon>
        <taxon>Pentapetalae</taxon>
        <taxon>asterids</taxon>
        <taxon>campanulids</taxon>
        <taxon>Asterales</taxon>
        <taxon>Asteraceae</taxon>
        <taxon>Asteroideae</taxon>
        <taxon>Anthemideae</taxon>
        <taxon>Anthemidinae</taxon>
        <taxon>Tanacetum</taxon>
    </lineage>
</organism>
<reference evidence="1" key="2">
    <citation type="submission" date="2022-01" db="EMBL/GenBank/DDBJ databases">
        <authorList>
            <person name="Yamashiro T."/>
            <person name="Shiraishi A."/>
            <person name="Satake H."/>
            <person name="Nakayama K."/>
        </authorList>
    </citation>
    <scope>NUCLEOTIDE SEQUENCE</scope>
</reference>
<dbReference type="Proteomes" id="UP001151760">
    <property type="component" value="Unassembled WGS sequence"/>
</dbReference>
<dbReference type="EMBL" id="BQNB010010335">
    <property type="protein sequence ID" value="GJS75885.1"/>
    <property type="molecule type" value="Genomic_DNA"/>
</dbReference>
<sequence length="92" mass="9762">MASGWGQSQSSVGVGDTSTNLTVVAIKETNKNPAIRSNYDLCVMSSGPRKARCKKCGDFFKEDGNTTLKNHMNKSCPALKVASDSSQATMGD</sequence>